<organism evidence="8 9">
    <name type="scientific">Pelotomaculum propionicicum</name>
    <dbReference type="NCBI Taxonomy" id="258475"/>
    <lineage>
        <taxon>Bacteria</taxon>
        <taxon>Bacillati</taxon>
        <taxon>Bacillota</taxon>
        <taxon>Clostridia</taxon>
        <taxon>Eubacteriales</taxon>
        <taxon>Desulfotomaculaceae</taxon>
        <taxon>Pelotomaculum</taxon>
    </lineage>
</organism>
<evidence type="ECO:0000256" key="1">
    <source>
        <dbReference type="ARBA" id="ARBA00004496"/>
    </source>
</evidence>
<dbReference type="HAMAP" id="MF_01114">
    <property type="entry name" value="RecX"/>
    <property type="match status" value="1"/>
</dbReference>
<evidence type="ECO:0000256" key="4">
    <source>
        <dbReference type="ARBA" id="ARBA00022490"/>
    </source>
</evidence>
<dbReference type="AlphaFoldDB" id="A0A4Y7RV39"/>
<evidence type="ECO:0000313" key="8">
    <source>
        <dbReference type="EMBL" id="TEB12616.1"/>
    </source>
</evidence>
<dbReference type="GO" id="GO:0005737">
    <property type="term" value="C:cytoplasm"/>
    <property type="evidence" value="ECO:0007669"/>
    <property type="project" value="UniProtKB-SubCell"/>
</dbReference>
<comment type="similarity">
    <text evidence="2 5">Belongs to the RecX family.</text>
</comment>
<evidence type="ECO:0000313" key="9">
    <source>
        <dbReference type="Proteomes" id="UP000297597"/>
    </source>
</evidence>
<protein>
    <recommendedName>
        <fullName evidence="3 5">Regulatory protein RecX</fullName>
    </recommendedName>
</protein>
<dbReference type="InterPro" id="IPR053924">
    <property type="entry name" value="RecX_HTH_2nd"/>
</dbReference>
<evidence type="ECO:0000256" key="5">
    <source>
        <dbReference type="HAMAP-Rule" id="MF_01114"/>
    </source>
</evidence>
<name>A0A4Y7RV39_9FIRM</name>
<evidence type="ECO:0000256" key="3">
    <source>
        <dbReference type="ARBA" id="ARBA00018111"/>
    </source>
</evidence>
<evidence type="ECO:0000259" key="7">
    <source>
        <dbReference type="Pfam" id="PF21982"/>
    </source>
</evidence>
<dbReference type="InterPro" id="IPR053926">
    <property type="entry name" value="RecX_HTH_1st"/>
</dbReference>
<dbReference type="Gene3D" id="1.10.10.10">
    <property type="entry name" value="Winged helix-like DNA-binding domain superfamily/Winged helix DNA-binding domain"/>
    <property type="match status" value="3"/>
</dbReference>
<feature type="domain" description="RecX second three-helical" evidence="6">
    <location>
        <begin position="54"/>
        <end position="93"/>
    </location>
</feature>
<dbReference type="EMBL" id="QFFZ01000006">
    <property type="protein sequence ID" value="TEB12616.1"/>
    <property type="molecule type" value="Genomic_DNA"/>
</dbReference>
<evidence type="ECO:0000256" key="2">
    <source>
        <dbReference type="ARBA" id="ARBA00009695"/>
    </source>
</evidence>
<feature type="domain" description="RecX first three-helical" evidence="7">
    <location>
        <begin position="8"/>
        <end position="44"/>
    </location>
</feature>
<dbReference type="RefSeq" id="WP_134212821.1">
    <property type="nucleotide sequence ID" value="NZ_QFFZ01000006.1"/>
</dbReference>
<comment type="function">
    <text evidence="5">Modulates RecA activity.</text>
</comment>
<dbReference type="GO" id="GO:0006282">
    <property type="term" value="P:regulation of DNA repair"/>
    <property type="evidence" value="ECO:0007669"/>
    <property type="project" value="UniProtKB-UniRule"/>
</dbReference>
<keyword evidence="4 5" id="KW-0963">Cytoplasm</keyword>
<accession>A0A4Y7RV39</accession>
<dbReference type="Proteomes" id="UP000297597">
    <property type="component" value="Unassembled WGS sequence"/>
</dbReference>
<reference evidence="8 9" key="1">
    <citation type="journal article" date="2018" name="Environ. Microbiol.">
        <title>Novel energy conservation strategies and behaviour of Pelotomaculum schinkii driving syntrophic propionate catabolism.</title>
        <authorList>
            <person name="Hidalgo-Ahumada C.A.P."/>
            <person name="Nobu M.K."/>
            <person name="Narihiro T."/>
            <person name="Tamaki H."/>
            <person name="Liu W.T."/>
            <person name="Kamagata Y."/>
            <person name="Stams A.J.M."/>
            <person name="Imachi H."/>
            <person name="Sousa D.Z."/>
        </authorList>
    </citation>
    <scope>NUCLEOTIDE SEQUENCE [LARGE SCALE GENOMIC DNA]</scope>
    <source>
        <strain evidence="8 9">MGP</strain>
    </source>
</reference>
<proteinExistence type="inferred from homology"/>
<dbReference type="Pfam" id="PF02631">
    <property type="entry name" value="RecX_HTH2"/>
    <property type="match status" value="1"/>
</dbReference>
<comment type="caution">
    <text evidence="8">The sequence shown here is derived from an EMBL/GenBank/DDBJ whole genome shotgun (WGS) entry which is preliminary data.</text>
</comment>
<dbReference type="PANTHER" id="PTHR33602">
    <property type="entry name" value="REGULATORY PROTEIN RECX FAMILY PROTEIN"/>
    <property type="match status" value="1"/>
</dbReference>
<dbReference type="PANTHER" id="PTHR33602:SF1">
    <property type="entry name" value="REGULATORY PROTEIN RECX FAMILY PROTEIN"/>
    <property type="match status" value="1"/>
</dbReference>
<evidence type="ECO:0000259" key="6">
    <source>
        <dbReference type="Pfam" id="PF02631"/>
    </source>
</evidence>
<gene>
    <name evidence="5 8" type="primary">recX</name>
    <name evidence="8" type="ORF">Pmgp_00947</name>
</gene>
<comment type="subcellular location">
    <subcellularLocation>
        <location evidence="1 5">Cytoplasm</location>
    </subcellularLocation>
</comment>
<dbReference type="InterPro" id="IPR003783">
    <property type="entry name" value="Regulatory_RecX"/>
</dbReference>
<sequence>METELERAKTAAYRLLSCRRRTKHEIEQRLEQKGFSRDITVQVLTVLADYGYINDREFACFWIEQRLAKKGFRLIKQELLVKGVEAEIIGECLAAAGEEAEYTAAMQQALKKVESSSGNYSFTRLAGFLERRGFSYDTIGRVCRDISGKAGLA</sequence>
<keyword evidence="9" id="KW-1185">Reference proteome</keyword>
<dbReference type="Pfam" id="PF21982">
    <property type="entry name" value="RecX_HTH1"/>
    <property type="match status" value="1"/>
</dbReference>
<dbReference type="InterPro" id="IPR036388">
    <property type="entry name" value="WH-like_DNA-bd_sf"/>
</dbReference>
<dbReference type="OrthoDB" id="5421057at2"/>